<reference evidence="2" key="1">
    <citation type="submission" date="2018-04" db="EMBL/GenBank/DDBJ databases">
        <title>Transcriptome assembly of Sipha flava.</title>
        <authorList>
            <person name="Scully E.D."/>
            <person name="Geib S.M."/>
            <person name="Palmer N.A."/>
            <person name="Koch K."/>
            <person name="Bradshaw J."/>
            <person name="Heng-Moss T."/>
            <person name="Sarath G."/>
        </authorList>
    </citation>
    <scope>NUCLEOTIDE SEQUENCE</scope>
</reference>
<feature type="compositionally biased region" description="Basic and acidic residues" evidence="1">
    <location>
        <begin position="176"/>
        <end position="209"/>
    </location>
</feature>
<dbReference type="EMBL" id="GGMS01000592">
    <property type="protein sequence ID" value="MBY69795.1"/>
    <property type="molecule type" value="Transcribed_RNA"/>
</dbReference>
<dbReference type="AlphaFoldDB" id="A0A2S2PW78"/>
<gene>
    <name evidence="2" type="ORF">g.7879</name>
</gene>
<sequence>MLHERSKQFEHLSRVESAFFILLVARLHVLFTSTEVHSLPENILSRIIAKVFAGTEHFQQIGFHPVQLVLWRGGDLAYHFSRARRPVLSEYVIKLIEIVQRLFDELVEVRVGDGPLPDAQKFSGGHGGGGGLGRSVGRRYLLPVLGELVHHPHAHQSHRGQQSQPDEVYVRLDGGAHHQHQESDQRDAHDFPATVDRRGGHERASDRKSYGRRNVRRTRGARDTGRGARVVFTARYWLTRDRKKKKKKKRRQNRRLSTNTYELWPAEGFLRGRTRRNGADDKRVHVCSVVRQRLTVGRVILATTTVGRLPVRSGRGGRSRRRRRVTK</sequence>
<proteinExistence type="predicted"/>
<evidence type="ECO:0000313" key="2">
    <source>
        <dbReference type="EMBL" id="MBY69795.1"/>
    </source>
</evidence>
<feature type="compositionally biased region" description="Basic residues" evidence="1">
    <location>
        <begin position="210"/>
        <end position="219"/>
    </location>
</feature>
<accession>A0A2S2PW78</accession>
<organism evidence="2">
    <name type="scientific">Sipha flava</name>
    <name type="common">yellow sugarcane aphid</name>
    <dbReference type="NCBI Taxonomy" id="143950"/>
    <lineage>
        <taxon>Eukaryota</taxon>
        <taxon>Metazoa</taxon>
        <taxon>Ecdysozoa</taxon>
        <taxon>Arthropoda</taxon>
        <taxon>Hexapoda</taxon>
        <taxon>Insecta</taxon>
        <taxon>Pterygota</taxon>
        <taxon>Neoptera</taxon>
        <taxon>Paraneoptera</taxon>
        <taxon>Hemiptera</taxon>
        <taxon>Sternorrhyncha</taxon>
        <taxon>Aphidomorpha</taxon>
        <taxon>Aphidoidea</taxon>
        <taxon>Aphididae</taxon>
        <taxon>Sipha</taxon>
    </lineage>
</organism>
<evidence type="ECO:0000256" key="1">
    <source>
        <dbReference type="SAM" id="MobiDB-lite"/>
    </source>
</evidence>
<feature type="region of interest" description="Disordered" evidence="1">
    <location>
        <begin position="176"/>
        <end position="225"/>
    </location>
</feature>
<name>A0A2S2PW78_9HEMI</name>
<protein>
    <submittedName>
        <fullName evidence="2">Uncharacterized protein</fullName>
    </submittedName>
</protein>